<name>A0A0B0P087_GOSAR</name>
<reference evidence="2" key="1">
    <citation type="submission" date="2014-09" db="EMBL/GenBank/DDBJ databases">
        <authorList>
            <person name="Mudge J."/>
            <person name="Ramaraj T."/>
            <person name="Lindquist I.E."/>
            <person name="Bharti A.K."/>
            <person name="Sundararajan A."/>
            <person name="Cameron C.T."/>
            <person name="Woodward J.E."/>
            <person name="May G.D."/>
            <person name="Brubaker C."/>
            <person name="Broadhvest J."/>
            <person name="Wilkins T.A."/>
        </authorList>
    </citation>
    <scope>NUCLEOTIDE SEQUENCE</scope>
    <source>
        <strain evidence="2">cv. AKA8401</strain>
    </source>
</reference>
<sequence>MAAATKLQLSLEESRIRGSDLGMCPDRVKPLAWAPMKGKYRRNCCG</sequence>
<evidence type="ECO:0000313" key="1">
    <source>
        <dbReference type="EMBL" id="KHG20153.1"/>
    </source>
</evidence>
<gene>
    <name evidence="1" type="ORF">F383_08356</name>
</gene>
<keyword evidence="2" id="KW-1185">Reference proteome</keyword>
<dbReference type="Proteomes" id="UP000032142">
    <property type="component" value="Unassembled WGS sequence"/>
</dbReference>
<accession>A0A0B0P087</accession>
<protein>
    <submittedName>
        <fullName evidence="1">Uncharacterized protein</fullName>
    </submittedName>
</protein>
<dbReference type="EMBL" id="KN415011">
    <property type="protein sequence ID" value="KHG20153.1"/>
    <property type="molecule type" value="Genomic_DNA"/>
</dbReference>
<evidence type="ECO:0000313" key="2">
    <source>
        <dbReference type="Proteomes" id="UP000032142"/>
    </source>
</evidence>
<dbReference type="AlphaFoldDB" id="A0A0B0P087"/>
<organism evidence="1 2">
    <name type="scientific">Gossypium arboreum</name>
    <name type="common">Tree cotton</name>
    <name type="synonym">Gossypium nanking</name>
    <dbReference type="NCBI Taxonomy" id="29729"/>
    <lineage>
        <taxon>Eukaryota</taxon>
        <taxon>Viridiplantae</taxon>
        <taxon>Streptophyta</taxon>
        <taxon>Embryophyta</taxon>
        <taxon>Tracheophyta</taxon>
        <taxon>Spermatophyta</taxon>
        <taxon>Magnoliopsida</taxon>
        <taxon>eudicotyledons</taxon>
        <taxon>Gunneridae</taxon>
        <taxon>Pentapetalae</taxon>
        <taxon>rosids</taxon>
        <taxon>malvids</taxon>
        <taxon>Malvales</taxon>
        <taxon>Malvaceae</taxon>
        <taxon>Malvoideae</taxon>
        <taxon>Gossypium</taxon>
    </lineage>
</organism>
<proteinExistence type="predicted"/>